<dbReference type="EMBL" id="MU551584">
    <property type="protein sequence ID" value="KAI5624465.1"/>
    <property type="molecule type" value="Genomic_DNA"/>
</dbReference>
<keyword evidence="4" id="KW-1185">Reference proteome</keyword>
<feature type="compositionally biased region" description="Polar residues" evidence="2">
    <location>
        <begin position="2025"/>
        <end position="2035"/>
    </location>
</feature>
<sequence>MEVKLEVLLSSCIKRRKPWPRFCWLGKEKEGVFLLDDNRISEIDLRSGQTKKKIPKLHQLLPRVLTMSSSQNGLWLVGILFSGEVFLWDRDKDSLKTVTPVPAVYELVSAGKGTSISQRLSLLVSGDGRRVLLVSVTGAVFLWECLVPQDLISFRDNTVKGCWSQITASENSQLPSTKDKEACLHCMFVQSQAVGDVCLSAFVFTAGEQLIVTFLKIQWEEIWKNSLKQYSTHWVTKSYPLGHLVPPCQPVKSRGALVPAFSPDGRLLAIIINQKDPRATQALFISVQNFVTISSSLGGCGSKKLAIPPKYIRSYWVSCLNWTPEGLYLACILKRGSILMLSRLGGLVSLSTSGCDIEFGPAHFLPLHPLVTYRPPVPSQPPDDALSSSSVSLRDPMRQRYSVTWHPRLPCLIVSDGYMVTALNMSRRPASSSLMSSFLLEATQALERARKVLHSELPQVTSRLESMSTLRFTASLLAPKEKETPQSMLPQFFRSGGSTGGSRLMMERVILLIIDVNLLVFPYYFSCFFSFFLQIEDDDDSDEGHFAGSVMEDRGRLEFASMYDTLHAQSPADSENLDQDSSALLEDLSRAQRSLQIAWALGVSLGNTMDQRERMLKYTVSCAVRLARLLRIADPLIQPYKQDRVFEFLRSLLSFLPWDSSRKSGNSCFGVVLDLARRFVRLFLPSSLHTVCSSQNFMAALFVLRKASKILDQTYSLQAKDDLCPSDLFSIPLLQEDAASFRISVFNRPSNRLVAIWRKIYKQALQYLIELQSGSSLANQKRELENMSQVVSQIQESLQRAGDQLEDNPALYRITGEEHFISGEYSKCVQVWRDQLWEERTRAGPRTVFLETRYCLALLFSQLFQYRLREAQALCDTMANQLLTLEDTVVDEARFELYLPQRVNSEAACAVVQSLGRFMASYFTNQPLAIFPPHNVDILPPLHLPQSTGRRKVALCQQQVAAAVRSQHLSGVWTVEYALELLLLGGLIPEAAWLAQRLGDWKMAASLGLAYTTFCRLHCDFCRLRWRELHLPAELQPGFIFQTQLESLLDCRVLSDRQDKTFTSLPDIVELGDMELLHVSAQEILKASVMADVDVLSRPLNKLLETAKGHASSLTALVPPAFYLPAPPLYCPQPAPNSQDTIGDILLALERESRCSVAAVLQRILLLFRASHCTHPAVQWYISSLNRCRKLFRKVRKGHMQPNDDLPEGLKKFTNHHGFFHVGSKDMDSVIIQTIACFRELCGLCWMLHARDHLTISCRRYQAARNKMKDSQVTDNSARDLCEEVLRWVCRLMPFSRFLNAEETLQDLVLSLVAELPAIPLVAETLVVVFPDEEESVRVPLREKYTSLLRRLRSRDVQASTSTQVTQASEMHEEEDEVTLILLIQKQRRQRVREGRRLAKSKILLERHVWEVEEEEEKAGASAISDRLSQCTNLSNSTLTDSECPPVVSEADTISEPHSPELQNRPHKSSVAPKPQNTLKSKDEQKSNGTQQKHKSFTSPCVGTWAFELEDEEYPCFLELFLSYMLEKDSLDAEESELPLLCSFSSCLHDRELHSDAFDVLTALKRRQAGRKKGAQLPVFHAGSCFRTVPESPEPLPTIGPSPPFHSETRTPHTSTGALPLPGKQLGLFSLRRQNKMPLSQNMITTQSGPIPNFVPGIPQMEHCSFKIISCPDVDIQLELDSKLETQFPQLARLLEWMLRWADRSVLLPHFSRKKTRSASEPVVIRAKTSAPAVLSALRLLKQRYTKALMRTDHHCVQIRVPEKEPQVTVAPVLPLELGWKRERESSVDTGYPSASAGTPITLPDLDPQHEHTSEVCEVDELQDEQNLSYIYRHEDMTSDLDIKEESVRRVNEPLAMADLDGDSRVVEILEDPNISLHLRAKSKTPRPIDQPLTLADLEYSTTPDDSTESLPAINTPEPEAVQQKKPHLPFVLNPPTEPGTVNPPQSVQNGENIHRDPVRQLLQDELFRLVQLQQINFMSLMQVVGASFANLPLAHTNSLLSQFSVPSSAPAQPQTQATVAQSSDTLPPDTQNTRLENKPRTDLELQSRKPRAVDLKRMETNLGMNINIENSSLDPQELQQLLINPEKKQEERTYFNPPSEGLLTTVDNQSSVPAAQQNRPLDKTVPIIQGLKLLHLHPPHSPPAPVREAWAPIQHKSTTYRRSESQKKHAEPTAQVPQRNLNQYRLQGQPYGQASSDRGRRREREAVHRHPAFKVAGSDMGLPLLRLPPDTQIQPIQLPQIPLSAPMRPHTAATVPNVSFPKPQLLHVEPDSSRTGLRYSAPPRPNPRLIPLEELMAWAAGTKQEVSSKIQLLKADTLIQKKLVATPSSKRVKRREDRKKKETIVSFRPDESIIPPSQEPEEDKSTHDGGYAIPLGCFESMLTGQRLLSEAHATSAELHAFAVTHKRPPEIQDACTNTEPVSPCITIDKAVSAILPPASSSTCAGHVDNNVASTAPPEVFLDHQSYGKMASEQPENSGHTKPKAHRVIIKFYFVIDLEDGSQLQDLTSSQTSVTSQSGPPPTSAQLHHLAASVINPTQTNAELGPEEYTAELPGYSVTFTPPALVLSVPEPSRDPLTVKMLTEFRAQQEAVPTGFLVDRMFSRSQVSARLSEMDARLAALQSIADHMDREFADTRLLVNTIDALTPVVMASVEEEPYSTMLGVPKKVFIIKLSDMYLAKRPSVRVNVNREEEEQDQGRFLSSTPNSLVPPSQRGRFSLYPASPSIQNILHQGHTPPAGIIMQFPYTSDLTVFDFHLSSLHFSSVSFWTRLDKSILGLSGLSDVADILGDLVKEGALSPSALHRSPSVPRTRSKPEEQRMIAMMEEERKELRTWMWRKKRERLDEYHKQREEKKERERIPFTSPNPLKLSSRELAINRKVKHERDKAVLLEHHSQRAHEACQLLTDMLTTPLILPAPCNSTTEPKTQHSQPGSRTQFKGPLRKSPKSQRGRARSAATLGKTVVLQKRGSSAPPGTLSGKFGLHRAVSTLPGDRLSQVTRRGMLTDLRGRPEVKTTIQRNKTGINKSPMTPKHVKPPDVSHMFEDREERDVVSPWDVPHEIRSILGLNCRDTEQGSAENNDDWLEALSISTSSILSKMDWAAIERLAAEED</sequence>
<dbReference type="InterPro" id="IPR028236">
    <property type="entry name" value="CPLANE1"/>
</dbReference>
<feature type="region of interest" description="Disordered" evidence="2">
    <location>
        <begin position="2158"/>
        <end position="2207"/>
    </location>
</feature>
<feature type="non-terminal residue" evidence="3">
    <location>
        <position position="1"/>
    </location>
</feature>
<feature type="compositionally biased region" description="Polar residues" evidence="2">
    <location>
        <begin position="2918"/>
        <end position="2936"/>
    </location>
</feature>
<keyword evidence="1" id="KW-0175">Coiled coil</keyword>
<protein>
    <submittedName>
        <fullName evidence="3">Protein JBTS17 isoform X1</fullName>
    </submittedName>
</protein>
<feature type="region of interest" description="Disordered" evidence="2">
    <location>
        <begin position="2005"/>
        <end position="2051"/>
    </location>
</feature>
<feature type="compositionally biased region" description="Basic and acidic residues" evidence="2">
    <location>
        <begin position="2162"/>
        <end position="2172"/>
    </location>
</feature>
<feature type="compositionally biased region" description="Basic and acidic residues" evidence="2">
    <location>
        <begin position="2198"/>
        <end position="2207"/>
    </location>
</feature>
<feature type="compositionally biased region" description="Basic and acidic residues" evidence="2">
    <location>
        <begin position="2036"/>
        <end position="2051"/>
    </location>
</feature>
<accession>A0AAD5AYH7</accession>
<feature type="region of interest" description="Disordered" evidence="2">
    <location>
        <begin position="2329"/>
        <end position="2370"/>
    </location>
</feature>
<feature type="compositionally biased region" description="Polar residues" evidence="2">
    <location>
        <begin position="1487"/>
        <end position="1497"/>
    </location>
</feature>
<comment type="caution">
    <text evidence="3">The sequence shown here is derived from an EMBL/GenBank/DDBJ whole genome shotgun (WGS) entry which is preliminary data.</text>
</comment>
<reference evidence="3" key="1">
    <citation type="submission" date="2018-07" db="EMBL/GenBank/DDBJ databases">
        <title>Comparative genomics of catfishes provides insights into carnivory and benthic adaptation.</title>
        <authorList>
            <person name="Zhang Y."/>
            <person name="Wang D."/>
            <person name="Peng Z."/>
            <person name="Zheng S."/>
            <person name="Shao F."/>
            <person name="Tao W."/>
        </authorList>
    </citation>
    <scope>NUCLEOTIDE SEQUENCE</scope>
    <source>
        <strain evidence="3">Chongqing</strain>
    </source>
</reference>
<feature type="region of interest" description="Disordered" evidence="2">
    <location>
        <begin position="2915"/>
        <end position="2982"/>
    </location>
</feature>
<dbReference type="PANTHER" id="PTHR14492">
    <property type="entry name" value="JBTS17"/>
    <property type="match status" value="1"/>
</dbReference>
<dbReference type="PANTHER" id="PTHR14492:SF4">
    <property type="entry name" value="CILIOGENESIS AND PLANAR POLARITY EFFECTOR 1"/>
    <property type="match status" value="1"/>
</dbReference>
<dbReference type="GO" id="GO:0060271">
    <property type="term" value="P:cilium assembly"/>
    <property type="evidence" value="ECO:0007669"/>
    <property type="project" value="TreeGrafter"/>
</dbReference>
<dbReference type="Pfam" id="PF15392">
    <property type="entry name" value="Joubert"/>
    <property type="match status" value="1"/>
</dbReference>
<gene>
    <name evidence="3" type="ORF">C0J50_15987</name>
</gene>
<feature type="compositionally biased region" description="Basic and acidic residues" evidence="2">
    <location>
        <begin position="2340"/>
        <end position="2352"/>
    </location>
</feature>
<name>A0AAD5AYH7_SILAS</name>
<evidence type="ECO:0000256" key="1">
    <source>
        <dbReference type="SAM" id="Coils"/>
    </source>
</evidence>
<dbReference type="GO" id="GO:0035869">
    <property type="term" value="C:ciliary transition zone"/>
    <property type="evidence" value="ECO:0007669"/>
    <property type="project" value="TreeGrafter"/>
</dbReference>
<dbReference type="InterPro" id="IPR036322">
    <property type="entry name" value="WD40_repeat_dom_sf"/>
</dbReference>
<proteinExistence type="predicted"/>
<evidence type="ECO:0000256" key="2">
    <source>
        <dbReference type="SAM" id="MobiDB-lite"/>
    </source>
</evidence>
<feature type="compositionally biased region" description="Basic residues" evidence="2">
    <location>
        <begin position="2940"/>
        <end position="2952"/>
    </location>
</feature>
<organism evidence="3 4">
    <name type="scientific">Silurus asotus</name>
    <name type="common">Amur catfish</name>
    <name type="synonym">Parasilurus asotus</name>
    <dbReference type="NCBI Taxonomy" id="30991"/>
    <lineage>
        <taxon>Eukaryota</taxon>
        <taxon>Metazoa</taxon>
        <taxon>Chordata</taxon>
        <taxon>Craniata</taxon>
        <taxon>Vertebrata</taxon>
        <taxon>Euteleostomi</taxon>
        <taxon>Actinopterygii</taxon>
        <taxon>Neopterygii</taxon>
        <taxon>Teleostei</taxon>
        <taxon>Ostariophysi</taxon>
        <taxon>Siluriformes</taxon>
        <taxon>Siluridae</taxon>
        <taxon>Silurus</taxon>
    </lineage>
</organism>
<evidence type="ECO:0000313" key="4">
    <source>
        <dbReference type="Proteomes" id="UP001205998"/>
    </source>
</evidence>
<evidence type="ECO:0000313" key="3">
    <source>
        <dbReference type="EMBL" id="KAI5624465.1"/>
    </source>
</evidence>
<feature type="compositionally biased region" description="Polar residues" evidence="2">
    <location>
        <begin position="2176"/>
        <end position="2197"/>
    </location>
</feature>
<feature type="coiled-coil region" evidence="1">
    <location>
        <begin position="777"/>
        <end position="804"/>
    </location>
</feature>
<feature type="compositionally biased region" description="Low complexity" evidence="2">
    <location>
        <begin position="2005"/>
        <end position="2024"/>
    </location>
</feature>
<dbReference type="Proteomes" id="UP001205998">
    <property type="component" value="Unassembled WGS sequence"/>
</dbReference>
<dbReference type="SUPFAM" id="SSF50978">
    <property type="entry name" value="WD40 repeat-like"/>
    <property type="match status" value="1"/>
</dbReference>
<feature type="region of interest" description="Disordered" evidence="2">
    <location>
        <begin position="1436"/>
        <end position="1497"/>
    </location>
</feature>